<name>A0A8H7UCK9_9FUNG</name>
<dbReference type="GO" id="GO:0046983">
    <property type="term" value="F:protein dimerization activity"/>
    <property type="evidence" value="ECO:0007669"/>
    <property type="project" value="InterPro"/>
</dbReference>
<sequence>MYSPNQQQQFFDQEQSLNGLSAHTSVNAMPMQSYSTSHPTLPAAIARRRQSSFSSVMSPPLSAGPSSSSFDPANSQAWFGTSLDSTGSSFSQNMFGGRDIIVSPSTSTPMDGFGTADDDEAAQRNLQQMFEKRRRRRESHNAVERRRRDNINDKIQELSLLLPEHLLDNPPPGSTSVVTTPGAASGSAAQKAINKGTILKMSVDHIRNLRSDAARYQARIKELETMLEAAKSGEYVDFDTLQLGRTGQTQPNEMNAFPPQYQQHQSYGASAPVPLRSQQQSLNLNDSNRRPQPHQRTGSLQFQQQFGNLHIDANPRGADG</sequence>
<feature type="compositionally biased region" description="Low complexity" evidence="6">
    <location>
        <begin position="1"/>
        <end position="15"/>
    </location>
</feature>
<protein>
    <recommendedName>
        <fullName evidence="7">BHLH domain-containing protein</fullName>
    </recommendedName>
</protein>
<feature type="region of interest" description="Disordered" evidence="6">
    <location>
        <begin position="47"/>
        <end position="71"/>
    </location>
</feature>
<keyword evidence="5" id="KW-0175">Coiled coil</keyword>
<dbReference type="AlphaFoldDB" id="A0A8H7UCK9"/>
<dbReference type="InterPro" id="IPR036638">
    <property type="entry name" value="HLH_DNA-bd_sf"/>
</dbReference>
<dbReference type="PANTHER" id="PTHR46117">
    <property type="entry name" value="FI24210P1"/>
    <property type="match status" value="1"/>
</dbReference>
<dbReference type="Proteomes" id="UP000612746">
    <property type="component" value="Unassembled WGS sequence"/>
</dbReference>
<proteinExistence type="predicted"/>
<feature type="region of interest" description="Disordered" evidence="6">
    <location>
        <begin position="245"/>
        <end position="320"/>
    </location>
</feature>
<dbReference type="PANTHER" id="PTHR46117:SF3">
    <property type="entry name" value="FI24210P1"/>
    <property type="match status" value="1"/>
</dbReference>
<comment type="caution">
    <text evidence="8">The sequence shown here is derived from an EMBL/GenBank/DDBJ whole genome shotgun (WGS) entry which is preliminary data.</text>
</comment>
<feature type="compositionally biased region" description="Low complexity" evidence="6">
    <location>
        <begin position="51"/>
        <end position="71"/>
    </location>
</feature>
<evidence type="ECO:0000256" key="5">
    <source>
        <dbReference type="SAM" id="Coils"/>
    </source>
</evidence>
<dbReference type="InterPro" id="IPR051732">
    <property type="entry name" value="USF"/>
</dbReference>
<dbReference type="GO" id="GO:0000981">
    <property type="term" value="F:DNA-binding transcription factor activity, RNA polymerase II-specific"/>
    <property type="evidence" value="ECO:0007669"/>
    <property type="project" value="TreeGrafter"/>
</dbReference>
<dbReference type="GO" id="GO:0005634">
    <property type="term" value="C:nucleus"/>
    <property type="evidence" value="ECO:0007669"/>
    <property type="project" value="UniProtKB-SubCell"/>
</dbReference>
<evidence type="ECO:0000259" key="7">
    <source>
        <dbReference type="PROSITE" id="PS50888"/>
    </source>
</evidence>
<dbReference type="SUPFAM" id="SSF47459">
    <property type="entry name" value="HLH, helix-loop-helix DNA-binding domain"/>
    <property type="match status" value="1"/>
</dbReference>
<comment type="subcellular location">
    <subcellularLocation>
        <location evidence="1">Nucleus</location>
    </subcellularLocation>
</comment>
<feature type="region of interest" description="Disordered" evidence="6">
    <location>
        <begin position="1"/>
        <end position="24"/>
    </location>
</feature>
<keyword evidence="3" id="KW-0804">Transcription</keyword>
<evidence type="ECO:0000313" key="9">
    <source>
        <dbReference type="Proteomes" id="UP000612746"/>
    </source>
</evidence>
<evidence type="ECO:0000256" key="3">
    <source>
        <dbReference type="ARBA" id="ARBA00023163"/>
    </source>
</evidence>
<dbReference type="GO" id="GO:0000978">
    <property type="term" value="F:RNA polymerase II cis-regulatory region sequence-specific DNA binding"/>
    <property type="evidence" value="ECO:0007669"/>
    <property type="project" value="TreeGrafter"/>
</dbReference>
<dbReference type="SMART" id="SM00353">
    <property type="entry name" value="HLH"/>
    <property type="match status" value="1"/>
</dbReference>
<dbReference type="PROSITE" id="PS50888">
    <property type="entry name" value="BHLH"/>
    <property type="match status" value="1"/>
</dbReference>
<dbReference type="Pfam" id="PF00010">
    <property type="entry name" value="HLH"/>
    <property type="match status" value="1"/>
</dbReference>
<reference evidence="8" key="1">
    <citation type="submission" date="2020-12" db="EMBL/GenBank/DDBJ databases">
        <title>Metabolic potential, ecology and presence of endohyphal bacteria is reflected in genomic diversity of Mucoromycotina.</title>
        <authorList>
            <person name="Muszewska A."/>
            <person name="Okrasinska A."/>
            <person name="Steczkiewicz K."/>
            <person name="Drgas O."/>
            <person name="Orlowska M."/>
            <person name="Perlinska-Lenart U."/>
            <person name="Aleksandrzak-Piekarczyk T."/>
            <person name="Szatraj K."/>
            <person name="Zielenkiewicz U."/>
            <person name="Pilsyk S."/>
            <person name="Malc E."/>
            <person name="Mieczkowski P."/>
            <person name="Kruszewska J.S."/>
            <person name="Biernat P."/>
            <person name="Pawlowska J."/>
        </authorList>
    </citation>
    <scope>NUCLEOTIDE SEQUENCE</scope>
    <source>
        <strain evidence="8">WA0000051536</strain>
    </source>
</reference>
<dbReference type="EMBL" id="JAEPRA010000009">
    <property type="protein sequence ID" value="KAG2180666.1"/>
    <property type="molecule type" value="Genomic_DNA"/>
</dbReference>
<evidence type="ECO:0000256" key="6">
    <source>
        <dbReference type="SAM" id="MobiDB-lite"/>
    </source>
</evidence>
<evidence type="ECO:0000256" key="4">
    <source>
        <dbReference type="ARBA" id="ARBA00023242"/>
    </source>
</evidence>
<evidence type="ECO:0000256" key="2">
    <source>
        <dbReference type="ARBA" id="ARBA00023015"/>
    </source>
</evidence>
<dbReference type="OrthoDB" id="690068at2759"/>
<keyword evidence="4" id="KW-0539">Nucleus</keyword>
<feature type="compositionally biased region" description="Polar residues" evidence="6">
    <location>
        <begin position="276"/>
        <end position="286"/>
    </location>
</feature>
<accession>A0A8H7UCK9</accession>
<dbReference type="Gene3D" id="4.10.280.10">
    <property type="entry name" value="Helix-loop-helix DNA-binding domain"/>
    <property type="match status" value="1"/>
</dbReference>
<evidence type="ECO:0000313" key="8">
    <source>
        <dbReference type="EMBL" id="KAG2180666.1"/>
    </source>
</evidence>
<gene>
    <name evidence="8" type="ORF">INT44_003673</name>
</gene>
<feature type="coiled-coil region" evidence="5">
    <location>
        <begin position="206"/>
        <end position="233"/>
    </location>
</feature>
<feature type="compositionally biased region" description="Polar residues" evidence="6">
    <location>
        <begin position="294"/>
        <end position="307"/>
    </location>
</feature>
<keyword evidence="2" id="KW-0805">Transcription regulation</keyword>
<dbReference type="InterPro" id="IPR011598">
    <property type="entry name" value="bHLH_dom"/>
</dbReference>
<evidence type="ECO:0000256" key="1">
    <source>
        <dbReference type="ARBA" id="ARBA00004123"/>
    </source>
</evidence>
<feature type="domain" description="BHLH" evidence="7">
    <location>
        <begin position="135"/>
        <end position="209"/>
    </location>
</feature>
<organism evidence="8 9">
    <name type="scientific">Umbelopsis vinacea</name>
    <dbReference type="NCBI Taxonomy" id="44442"/>
    <lineage>
        <taxon>Eukaryota</taxon>
        <taxon>Fungi</taxon>
        <taxon>Fungi incertae sedis</taxon>
        <taxon>Mucoromycota</taxon>
        <taxon>Mucoromycotina</taxon>
        <taxon>Umbelopsidomycetes</taxon>
        <taxon>Umbelopsidales</taxon>
        <taxon>Umbelopsidaceae</taxon>
        <taxon>Umbelopsis</taxon>
    </lineage>
</organism>
<keyword evidence="9" id="KW-1185">Reference proteome</keyword>